<keyword evidence="3" id="KW-1185">Reference proteome</keyword>
<dbReference type="AlphaFoldDB" id="A0A7N4NY00"/>
<evidence type="ECO:0000313" key="2">
    <source>
        <dbReference type="Ensembl" id="ENSSHAP00000029608.1"/>
    </source>
</evidence>
<dbReference type="GeneTree" id="ENSGT01020000234433"/>
<reference evidence="2 3" key="1">
    <citation type="journal article" date="2011" name="Proc. Natl. Acad. Sci. U.S.A.">
        <title>Genetic diversity and population structure of the endangered marsupial Sarcophilus harrisii (Tasmanian devil).</title>
        <authorList>
            <person name="Miller W."/>
            <person name="Hayes V.M."/>
            <person name="Ratan A."/>
            <person name="Petersen D.C."/>
            <person name="Wittekindt N.E."/>
            <person name="Miller J."/>
            <person name="Walenz B."/>
            <person name="Knight J."/>
            <person name="Qi J."/>
            <person name="Zhao F."/>
            <person name="Wang Q."/>
            <person name="Bedoya-Reina O.C."/>
            <person name="Katiyar N."/>
            <person name="Tomsho L.P."/>
            <person name="Kasson L.M."/>
            <person name="Hardie R.A."/>
            <person name="Woodbridge P."/>
            <person name="Tindall E.A."/>
            <person name="Bertelsen M.F."/>
            <person name="Dixon D."/>
            <person name="Pyecroft S."/>
            <person name="Helgen K.M."/>
            <person name="Lesk A.M."/>
            <person name="Pringle T.H."/>
            <person name="Patterson N."/>
            <person name="Zhang Y."/>
            <person name="Kreiss A."/>
            <person name="Woods G.M."/>
            <person name="Jones M.E."/>
            <person name="Schuster S.C."/>
        </authorList>
    </citation>
    <scope>NUCLEOTIDE SEQUENCE [LARGE SCALE GENOMIC DNA]</scope>
</reference>
<dbReference type="InterPro" id="IPR036196">
    <property type="entry name" value="Ptyr_pPase_sf"/>
</dbReference>
<dbReference type="InterPro" id="IPR023485">
    <property type="entry name" value="Ptyr_pPase"/>
</dbReference>
<dbReference type="Ensembl" id="ENSSHAT00000038457.1">
    <property type="protein sequence ID" value="ENSSHAP00000029608.1"/>
    <property type="gene ID" value="ENSSHAG00000027419.1"/>
</dbReference>
<dbReference type="Pfam" id="PF01451">
    <property type="entry name" value="LMWPc"/>
    <property type="match status" value="1"/>
</dbReference>
<reference evidence="2" key="2">
    <citation type="submission" date="2025-08" db="UniProtKB">
        <authorList>
            <consortium name="Ensembl"/>
        </authorList>
    </citation>
    <scope>IDENTIFICATION</scope>
</reference>
<dbReference type="SUPFAM" id="SSF52788">
    <property type="entry name" value="Phosphotyrosine protein phosphatases I"/>
    <property type="match status" value="1"/>
</dbReference>
<dbReference type="Gene3D" id="3.40.50.2300">
    <property type="match status" value="1"/>
</dbReference>
<sequence>MKNDSRRNKSVLFICLDGICCSLIKEAVFRKLENEQNISDRWKLHSGRRLIFSIFFRTGLVHYIAFSL</sequence>
<dbReference type="Proteomes" id="UP000007648">
    <property type="component" value="Unassembled WGS sequence"/>
</dbReference>
<evidence type="ECO:0000313" key="3">
    <source>
        <dbReference type="Proteomes" id="UP000007648"/>
    </source>
</evidence>
<feature type="domain" description="Phosphotyrosine protein phosphatase I" evidence="1">
    <location>
        <begin position="11"/>
        <end position="46"/>
    </location>
</feature>
<name>A0A7N4NY00_SARHA</name>
<accession>A0A7N4NY00</accession>
<reference evidence="2" key="3">
    <citation type="submission" date="2025-09" db="UniProtKB">
        <authorList>
            <consortium name="Ensembl"/>
        </authorList>
    </citation>
    <scope>IDENTIFICATION</scope>
</reference>
<evidence type="ECO:0000259" key="1">
    <source>
        <dbReference type="Pfam" id="PF01451"/>
    </source>
</evidence>
<proteinExistence type="predicted"/>
<organism evidence="2 3">
    <name type="scientific">Sarcophilus harrisii</name>
    <name type="common">Tasmanian devil</name>
    <name type="synonym">Sarcophilus laniarius</name>
    <dbReference type="NCBI Taxonomy" id="9305"/>
    <lineage>
        <taxon>Eukaryota</taxon>
        <taxon>Metazoa</taxon>
        <taxon>Chordata</taxon>
        <taxon>Craniata</taxon>
        <taxon>Vertebrata</taxon>
        <taxon>Euteleostomi</taxon>
        <taxon>Mammalia</taxon>
        <taxon>Metatheria</taxon>
        <taxon>Dasyuromorphia</taxon>
        <taxon>Dasyuridae</taxon>
        <taxon>Sarcophilus</taxon>
    </lineage>
</organism>
<dbReference type="InParanoid" id="A0A7N4NY00"/>
<protein>
    <recommendedName>
        <fullName evidence="1">Phosphotyrosine protein phosphatase I domain-containing protein</fullName>
    </recommendedName>
</protein>